<evidence type="ECO:0000313" key="2">
    <source>
        <dbReference type="EMBL" id="KZV55563.1"/>
    </source>
</evidence>
<dbReference type="AlphaFoldDB" id="A0A2Z7D924"/>
<feature type="region of interest" description="Disordered" evidence="1">
    <location>
        <begin position="739"/>
        <end position="797"/>
    </location>
</feature>
<evidence type="ECO:0000256" key="1">
    <source>
        <dbReference type="SAM" id="MobiDB-lite"/>
    </source>
</evidence>
<feature type="compositionally biased region" description="Low complexity" evidence="1">
    <location>
        <begin position="548"/>
        <end position="560"/>
    </location>
</feature>
<keyword evidence="3" id="KW-1185">Reference proteome</keyword>
<evidence type="ECO:0000313" key="3">
    <source>
        <dbReference type="Proteomes" id="UP000250235"/>
    </source>
</evidence>
<dbReference type="EMBL" id="KQ988501">
    <property type="protein sequence ID" value="KZV55563.1"/>
    <property type="molecule type" value="Genomic_DNA"/>
</dbReference>
<feature type="region of interest" description="Disordered" evidence="1">
    <location>
        <begin position="539"/>
        <end position="564"/>
    </location>
</feature>
<evidence type="ECO:0008006" key="4">
    <source>
        <dbReference type="Google" id="ProtNLM"/>
    </source>
</evidence>
<sequence>MESLFITNALQVRFESVLGILDNEGMVQIFRALEATGLRGFLGCPSVLYEQELEQFFDTALVQDGDITCVVSGKYVAISETRFSGVFNLPTDGLTDLSEVPYDLVLQARTLFSKSSVPVQFSCNKRLMKYEFRLLNNIFAKSITVKAGSFDAVTHERFLIMTAIHFGIKVNWSKILFEVLEEMADRTTKRAKGFAAQICVLLKCDPTVTLGESKTFPLLKILSAKTVNTYITTNRTIDARGESDEPEVAKDTAEVQMETAAPAVKKTRTKTGKDAIVEKDLMLVVVAQEALSIQAVEPISAVPAERPHAKRRKAPKRKLRLSIDVVEPDFAESVTMGTDLKDMEEDSVKYRDTDFQLVESATGKDIDPEPVADPAKIKFSNGISITGVADGDWFKANLPKIAIDDKGKAPLVEPDTIKGHPAREMFHLICGDIEFLVQLREKVIDEVSAFFSSSSLRHLAVLKSLNGIAANEEHVFTWGETDSVQVSLERRLYIVAKYRQMSTRVKVPVAWSSDVVVLVSAKGTQLLVDEDSIYANQDVQVAEDQRPDPTVSRSSSTDSSMHFNADDTLLGTKTAIQQIIIPTTTAPTTELSEQFAQLRASISQLSIKQMRTQSSIGNLQNHILSRIDDLEKASTNAHTQQDQDLRGHFKSVHQEVQIKKTALSFEVLELKKGIRAQSGIFMTELADIRKEIKDQSKEFDDKLDAIRNDLLEFRVETQEQYASLSANLAELITFVTRGHDDKKGKVGSSHGRGQPPPEDKSKPGSGDGGSSGSRSEPSQKRGSSGSKQRDWRYWING</sequence>
<organism evidence="2 3">
    <name type="scientific">Dorcoceras hygrometricum</name>
    <dbReference type="NCBI Taxonomy" id="472368"/>
    <lineage>
        <taxon>Eukaryota</taxon>
        <taxon>Viridiplantae</taxon>
        <taxon>Streptophyta</taxon>
        <taxon>Embryophyta</taxon>
        <taxon>Tracheophyta</taxon>
        <taxon>Spermatophyta</taxon>
        <taxon>Magnoliopsida</taxon>
        <taxon>eudicotyledons</taxon>
        <taxon>Gunneridae</taxon>
        <taxon>Pentapetalae</taxon>
        <taxon>asterids</taxon>
        <taxon>lamiids</taxon>
        <taxon>Lamiales</taxon>
        <taxon>Gesneriaceae</taxon>
        <taxon>Didymocarpoideae</taxon>
        <taxon>Trichosporeae</taxon>
        <taxon>Loxocarpinae</taxon>
        <taxon>Dorcoceras</taxon>
    </lineage>
</organism>
<name>A0A2Z7D924_9LAMI</name>
<reference evidence="2 3" key="1">
    <citation type="journal article" date="2015" name="Proc. Natl. Acad. Sci. U.S.A.">
        <title>The resurrection genome of Boea hygrometrica: A blueprint for survival of dehydration.</title>
        <authorList>
            <person name="Xiao L."/>
            <person name="Yang G."/>
            <person name="Zhang L."/>
            <person name="Yang X."/>
            <person name="Zhao S."/>
            <person name="Ji Z."/>
            <person name="Zhou Q."/>
            <person name="Hu M."/>
            <person name="Wang Y."/>
            <person name="Chen M."/>
            <person name="Xu Y."/>
            <person name="Jin H."/>
            <person name="Xiao X."/>
            <person name="Hu G."/>
            <person name="Bao F."/>
            <person name="Hu Y."/>
            <person name="Wan P."/>
            <person name="Li L."/>
            <person name="Deng X."/>
            <person name="Kuang T."/>
            <person name="Xiang C."/>
            <person name="Zhu J.K."/>
            <person name="Oliver M.J."/>
            <person name="He Y."/>
        </authorList>
    </citation>
    <scope>NUCLEOTIDE SEQUENCE [LARGE SCALE GENOMIC DNA]</scope>
    <source>
        <strain evidence="3">cv. XS01</strain>
    </source>
</reference>
<dbReference type="Proteomes" id="UP000250235">
    <property type="component" value="Unassembled WGS sequence"/>
</dbReference>
<accession>A0A2Z7D924</accession>
<proteinExistence type="predicted"/>
<gene>
    <name evidence="2" type="ORF">F511_26382</name>
</gene>
<protein>
    <recommendedName>
        <fullName evidence="4">Dystroglycan-like</fullName>
    </recommendedName>
</protein>
<feature type="compositionally biased region" description="Basic and acidic residues" evidence="1">
    <location>
        <begin position="787"/>
        <end position="797"/>
    </location>
</feature>